<dbReference type="InterPro" id="IPR003661">
    <property type="entry name" value="HisK_dim/P_dom"/>
</dbReference>
<evidence type="ECO:0000259" key="15">
    <source>
        <dbReference type="PROSITE" id="PS50109"/>
    </source>
</evidence>
<dbReference type="Gene3D" id="6.10.340.10">
    <property type="match status" value="1"/>
</dbReference>
<dbReference type="GO" id="GO:0005886">
    <property type="term" value="C:plasma membrane"/>
    <property type="evidence" value="ECO:0007669"/>
    <property type="project" value="UniProtKB-SubCell"/>
</dbReference>
<dbReference type="GO" id="GO:0000155">
    <property type="term" value="F:phosphorelay sensor kinase activity"/>
    <property type="evidence" value="ECO:0007669"/>
    <property type="project" value="InterPro"/>
</dbReference>
<keyword evidence="9 17" id="KW-0418">Kinase</keyword>
<evidence type="ECO:0000313" key="17">
    <source>
        <dbReference type="EMBL" id="BAH40985.1"/>
    </source>
</evidence>
<dbReference type="InterPro" id="IPR004358">
    <property type="entry name" value="Sig_transdc_His_kin-like_C"/>
</dbReference>
<evidence type="ECO:0000256" key="5">
    <source>
        <dbReference type="ARBA" id="ARBA00022553"/>
    </source>
</evidence>
<comment type="subcellular location">
    <subcellularLocation>
        <location evidence="2">Cell membrane</location>
        <topology evidence="2">Multi-pass membrane protein</topology>
    </subcellularLocation>
</comment>
<dbReference type="InterPro" id="IPR003660">
    <property type="entry name" value="HAMP_dom"/>
</dbReference>
<dbReference type="PROSITE" id="PS50109">
    <property type="entry name" value="HIS_KIN"/>
    <property type="match status" value="1"/>
</dbReference>
<dbReference type="SUPFAM" id="SSF55874">
    <property type="entry name" value="ATPase domain of HSP90 chaperone/DNA topoisomerase II/histidine kinase"/>
    <property type="match status" value="1"/>
</dbReference>
<dbReference type="InterPro" id="IPR050398">
    <property type="entry name" value="HssS/ArlS-like"/>
</dbReference>
<dbReference type="PRINTS" id="PR00344">
    <property type="entry name" value="BCTRLSENSOR"/>
</dbReference>
<keyword evidence="13 14" id="KW-0472">Membrane</keyword>
<dbReference type="KEGG" id="bbe:BBR47_00080"/>
<dbReference type="Pfam" id="PF00512">
    <property type="entry name" value="HisKA"/>
    <property type="match status" value="1"/>
</dbReference>
<sequence length="459" mass="52158">MSIHFRITLMFALLLCLVMGVSAFLINSFLLDNLIEQQKNELNLKGRFWIEKMNESNAKIETEGVAELEKLLVSNRKIEVLLLGKKKKVLYTSLPSSNLNGWMDALERKAEKRQNRNIWMVGSDDYVVVNLPFKNDEKQRLILASPVRGLKDTRMEMTNNILLIVLIGAVSTILLSFFITRSMVQPLHKLTREIKKIQARRFSEVQLIPARGEIAEVSNSVYSMAQELDRFHEIQRQFLQNASHELKTPLMSIQGYAEGIRDGVFVDAAAEKGFDVIVEETNRLKHIVTEIILLAKLEGEENLFDPSWHSATDLVTRTIERLHPLQLQHNVTISVRPTKTNDVVYVDEGKFLQALLNIIGNALRHAKDQITIEIKSGKRQLQIEVQDDGEGIAEELLPHLFHRFVKGKNGDVGLGLAISRAIIERSHGCLQAENGRLHGAIFRITLPLYPQPENSRTPE</sequence>
<dbReference type="EC" id="2.7.13.3" evidence="3"/>
<evidence type="ECO:0000256" key="12">
    <source>
        <dbReference type="ARBA" id="ARBA00023012"/>
    </source>
</evidence>
<feature type="domain" description="HAMP" evidence="16">
    <location>
        <begin position="181"/>
        <end position="233"/>
    </location>
</feature>
<dbReference type="RefSeq" id="WP_012683790.1">
    <property type="nucleotide sequence ID" value="NC_012491.1"/>
</dbReference>
<dbReference type="Pfam" id="PF02518">
    <property type="entry name" value="HATPase_c"/>
    <property type="match status" value="1"/>
</dbReference>
<keyword evidence="12" id="KW-0902">Two-component regulatory system</keyword>
<keyword evidence="4" id="KW-1003">Cell membrane</keyword>
<protein>
    <recommendedName>
        <fullName evidence="3">histidine kinase</fullName>
        <ecNumber evidence="3">2.7.13.3</ecNumber>
    </recommendedName>
</protein>
<dbReference type="EMBL" id="AP008955">
    <property type="protein sequence ID" value="BAH40985.1"/>
    <property type="molecule type" value="Genomic_DNA"/>
</dbReference>
<keyword evidence="8" id="KW-0547">Nucleotide-binding</keyword>
<keyword evidence="10" id="KW-0067">ATP-binding</keyword>
<name>C0ZH44_BREBN</name>
<dbReference type="AlphaFoldDB" id="C0ZH44"/>
<dbReference type="SMART" id="SM00388">
    <property type="entry name" value="HisKA"/>
    <property type="match status" value="1"/>
</dbReference>
<feature type="transmembrane region" description="Helical" evidence="14">
    <location>
        <begin position="161"/>
        <end position="180"/>
    </location>
</feature>
<dbReference type="PROSITE" id="PS50885">
    <property type="entry name" value="HAMP"/>
    <property type="match status" value="1"/>
</dbReference>
<dbReference type="FunFam" id="1.10.287.130:FF:000001">
    <property type="entry name" value="Two-component sensor histidine kinase"/>
    <property type="match status" value="1"/>
</dbReference>
<dbReference type="PANTHER" id="PTHR45528:SF1">
    <property type="entry name" value="SENSOR HISTIDINE KINASE CPXA"/>
    <property type="match status" value="1"/>
</dbReference>
<evidence type="ECO:0000256" key="8">
    <source>
        <dbReference type="ARBA" id="ARBA00022741"/>
    </source>
</evidence>
<dbReference type="SMART" id="SM00387">
    <property type="entry name" value="HATPase_c"/>
    <property type="match status" value="1"/>
</dbReference>
<dbReference type="CDD" id="cd06225">
    <property type="entry name" value="HAMP"/>
    <property type="match status" value="1"/>
</dbReference>
<dbReference type="InterPro" id="IPR036097">
    <property type="entry name" value="HisK_dim/P_sf"/>
</dbReference>
<dbReference type="Gene3D" id="3.30.565.10">
    <property type="entry name" value="Histidine kinase-like ATPase, C-terminal domain"/>
    <property type="match status" value="1"/>
</dbReference>
<evidence type="ECO:0000256" key="7">
    <source>
        <dbReference type="ARBA" id="ARBA00022692"/>
    </source>
</evidence>
<evidence type="ECO:0000256" key="4">
    <source>
        <dbReference type="ARBA" id="ARBA00022475"/>
    </source>
</evidence>
<evidence type="ECO:0000256" key="2">
    <source>
        <dbReference type="ARBA" id="ARBA00004651"/>
    </source>
</evidence>
<keyword evidence="5" id="KW-0597">Phosphoprotein</keyword>
<dbReference type="STRING" id="358681.BBR47_00080"/>
<organism evidence="17 18">
    <name type="scientific">Brevibacillus brevis (strain 47 / JCM 6285 / NBRC 100599)</name>
    <dbReference type="NCBI Taxonomy" id="358681"/>
    <lineage>
        <taxon>Bacteria</taxon>
        <taxon>Bacillati</taxon>
        <taxon>Bacillota</taxon>
        <taxon>Bacilli</taxon>
        <taxon>Bacillales</taxon>
        <taxon>Paenibacillaceae</taxon>
        <taxon>Brevibacillus</taxon>
    </lineage>
</organism>
<evidence type="ECO:0000256" key="10">
    <source>
        <dbReference type="ARBA" id="ARBA00022840"/>
    </source>
</evidence>
<comment type="catalytic activity">
    <reaction evidence="1">
        <text>ATP + protein L-histidine = ADP + protein N-phospho-L-histidine.</text>
        <dbReference type="EC" id="2.7.13.3"/>
    </reaction>
</comment>
<proteinExistence type="predicted"/>
<reference evidence="17 18" key="1">
    <citation type="submission" date="2005-03" db="EMBL/GenBank/DDBJ databases">
        <title>Brevibacillus brevis strain 47, complete genome.</title>
        <authorList>
            <person name="Hosoyama A."/>
            <person name="Yamada R."/>
            <person name="Hongo Y."/>
            <person name="Terui Y."/>
            <person name="Ankai A."/>
            <person name="Masuyama W."/>
            <person name="Sekiguchi M."/>
            <person name="Takeda T."/>
            <person name="Asano K."/>
            <person name="Ohji S."/>
            <person name="Ichikawa N."/>
            <person name="Narita S."/>
            <person name="Aoki N."/>
            <person name="Miura H."/>
            <person name="Matsushita S."/>
            <person name="Sekigawa T."/>
            <person name="Yamagata H."/>
            <person name="Yoshikawa H."/>
            <person name="Udaka S."/>
            <person name="Tanikawa S."/>
            <person name="Fujita N."/>
        </authorList>
    </citation>
    <scope>NUCLEOTIDE SEQUENCE [LARGE SCALE GENOMIC DNA]</scope>
    <source>
        <strain evidence="18">47 / JCM 6285 / NBRC 100599</strain>
    </source>
</reference>
<dbReference type="eggNOG" id="COG3850">
    <property type="taxonomic scope" value="Bacteria"/>
</dbReference>
<evidence type="ECO:0000256" key="6">
    <source>
        <dbReference type="ARBA" id="ARBA00022679"/>
    </source>
</evidence>
<dbReference type="HOGENOM" id="CLU_000445_89_6_9"/>
<dbReference type="InterPro" id="IPR005467">
    <property type="entry name" value="His_kinase_dom"/>
</dbReference>
<dbReference type="CDD" id="cd00082">
    <property type="entry name" value="HisKA"/>
    <property type="match status" value="1"/>
</dbReference>
<keyword evidence="11 14" id="KW-1133">Transmembrane helix</keyword>
<accession>C0ZH44</accession>
<evidence type="ECO:0000256" key="3">
    <source>
        <dbReference type="ARBA" id="ARBA00012438"/>
    </source>
</evidence>
<feature type="domain" description="Histidine kinase" evidence="15">
    <location>
        <begin position="241"/>
        <end position="450"/>
    </location>
</feature>
<dbReference type="InterPro" id="IPR003594">
    <property type="entry name" value="HATPase_dom"/>
</dbReference>
<dbReference type="InterPro" id="IPR036890">
    <property type="entry name" value="HATPase_C_sf"/>
</dbReference>
<gene>
    <name evidence="17" type="ordered locus">BBR47_00080</name>
</gene>
<dbReference type="Gene3D" id="1.10.287.130">
    <property type="match status" value="1"/>
</dbReference>
<dbReference type="eggNOG" id="COG2205">
    <property type="taxonomic scope" value="Bacteria"/>
</dbReference>
<dbReference type="GO" id="GO:0005524">
    <property type="term" value="F:ATP binding"/>
    <property type="evidence" value="ECO:0007669"/>
    <property type="project" value="UniProtKB-KW"/>
</dbReference>
<dbReference type="Pfam" id="PF21085">
    <property type="entry name" value="CusS"/>
    <property type="match status" value="1"/>
</dbReference>
<dbReference type="SUPFAM" id="SSF47384">
    <property type="entry name" value="Homodimeric domain of signal transducing histidine kinase"/>
    <property type="match status" value="1"/>
</dbReference>
<dbReference type="Proteomes" id="UP000001877">
    <property type="component" value="Chromosome"/>
</dbReference>
<evidence type="ECO:0000313" key="18">
    <source>
        <dbReference type="Proteomes" id="UP000001877"/>
    </source>
</evidence>
<keyword evidence="18" id="KW-1185">Reference proteome</keyword>
<keyword evidence="6 17" id="KW-0808">Transferase</keyword>
<evidence type="ECO:0000256" key="14">
    <source>
        <dbReference type="SAM" id="Phobius"/>
    </source>
</evidence>
<dbReference type="PANTHER" id="PTHR45528">
    <property type="entry name" value="SENSOR HISTIDINE KINASE CPXA"/>
    <property type="match status" value="1"/>
</dbReference>
<dbReference type="InterPro" id="IPR048590">
    <property type="entry name" value="CusS-like_sensor"/>
</dbReference>
<evidence type="ECO:0000256" key="11">
    <source>
        <dbReference type="ARBA" id="ARBA00022989"/>
    </source>
</evidence>
<keyword evidence="7 14" id="KW-0812">Transmembrane</keyword>
<evidence type="ECO:0000256" key="9">
    <source>
        <dbReference type="ARBA" id="ARBA00022777"/>
    </source>
</evidence>
<evidence type="ECO:0000256" key="13">
    <source>
        <dbReference type="ARBA" id="ARBA00023136"/>
    </source>
</evidence>
<evidence type="ECO:0000259" key="16">
    <source>
        <dbReference type="PROSITE" id="PS50885"/>
    </source>
</evidence>
<evidence type="ECO:0000256" key="1">
    <source>
        <dbReference type="ARBA" id="ARBA00000085"/>
    </source>
</evidence>